<evidence type="ECO:0000256" key="1">
    <source>
        <dbReference type="SAM" id="Phobius"/>
    </source>
</evidence>
<feature type="transmembrane region" description="Helical" evidence="1">
    <location>
        <begin position="21"/>
        <end position="44"/>
    </location>
</feature>
<evidence type="ECO:0000313" key="3">
    <source>
        <dbReference type="Proteomes" id="UP000217790"/>
    </source>
</evidence>
<gene>
    <name evidence="2" type="ORF">ARMGADRAFT_1034357</name>
</gene>
<keyword evidence="1" id="KW-1133">Transmembrane helix</keyword>
<evidence type="ECO:0000313" key="2">
    <source>
        <dbReference type="EMBL" id="PBK88080.1"/>
    </source>
</evidence>
<dbReference type="InParanoid" id="A0A2H3D1W9"/>
<proteinExistence type="predicted"/>
<protein>
    <submittedName>
        <fullName evidence="2">Uncharacterized protein</fullName>
    </submittedName>
</protein>
<sequence>MLNQWRERTKGYFRSFSSRQSLTVQTAMLSVLSLFLGSLGIWYLPSARILATIGSRYRPGESSVLELQASLRDVLQMSMQLGPISMEARIITQSLVLNNQGASELEAIKCANPSNRVLITRRKQRKGDRKWCWLATVTLSRALEVQCRDKTSGVREENASKSRSLTFLR</sequence>
<keyword evidence="3" id="KW-1185">Reference proteome</keyword>
<reference evidence="3" key="1">
    <citation type="journal article" date="2017" name="Nat. Ecol. Evol.">
        <title>Genome expansion and lineage-specific genetic innovations in the forest pathogenic fungi Armillaria.</title>
        <authorList>
            <person name="Sipos G."/>
            <person name="Prasanna A.N."/>
            <person name="Walter M.C."/>
            <person name="O'Connor E."/>
            <person name="Balint B."/>
            <person name="Krizsan K."/>
            <person name="Kiss B."/>
            <person name="Hess J."/>
            <person name="Varga T."/>
            <person name="Slot J."/>
            <person name="Riley R."/>
            <person name="Boka B."/>
            <person name="Rigling D."/>
            <person name="Barry K."/>
            <person name="Lee J."/>
            <person name="Mihaltcheva S."/>
            <person name="LaButti K."/>
            <person name="Lipzen A."/>
            <person name="Waldron R."/>
            <person name="Moloney N.M."/>
            <person name="Sperisen C."/>
            <person name="Kredics L."/>
            <person name="Vagvoelgyi C."/>
            <person name="Patrignani A."/>
            <person name="Fitzpatrick D."/>
            <person name="Nagy I."/>
            <person name="Doyle S."/>
            <person name="Anderson J.B."/>
            <person name="Grigoriev I.V."/>
            <person name="Gueldener U."/>
            <person name="Muensterkoetter M."/>
            <person name="Nagy L.G."/>
        </authorList>
    </citation>
    <scope>NUCLEOTIDE SEQUENCE [LARGE SCALE GENOMIC DNA]</scope>
    <source>
        <strain evidence="3">Ar21-2</strain>
    </source>
</reference>
<organism evidence="2 3">
    <name type="scientific">Armillaria gallica</name>
    <name type="common">Bulbous honey fungus</name>
    <name type="synonym">Armillaria bulbosa</name>
    <dbReference type="NCBI Taxonomy" id="47427"/>
    <lineage>
        <taxon>Eukaryota</taxon>
        <taxon>Fungi</taxon>
        <taxon>Dikarya</taxon>
        <taxon>Basidiomycota</taxon>
        <taxon>Agaricomycotina</taxon>
        <taxon>Agaricomycetes</taxon>
        <taxon>Agaricomycetidae</taxon>
        <taxon>Agaricales</taxon>
        <taxon>Marasmiineae</taxon>
        <taxon>Physalacriaceae</taxon>
        <taxon>Armillaria</taxon>
    </lineage>
</organism>
<dbReference type="Proteomes" id="UP000217790">
    <property type="component" value="Unassembled WGS sequence"/>
</dbReference>
<name>A0A2H3D1W9_ARMGA</name>
<keyword evidence="1" id="KW-0812">Transmembrane</keyword>
<accession>A0A2H3D1W9</accession>
<dbReference type="EMBL" id="KZ293675">
    <property type="protein sequence ID" value="PBK88080.1"/>
    <property type="molecule type" value="Genomic_DNA"/>
</dbReference>
<keyword evidence="1" id="KW-0472">Membrane</keyword>
<dbReference type="AlphaFoldDB" id="A0A2H3D1W9"/>